<sequence length="114" mass="12710">MGGWIQLNPQAYVGLLKGSLNPTPHPASEHVIVIEEAIGLLSTRERDHATPSPPPAVAHDLIPLRNHGRRQLFCRRTAAFATLPRTEGHLRRRRNCGGRRRPTEEAEASRDGRD</sequence>
<feature type="compositionally biased region" description="Basic residues" evidence="1">
    <location>
        <begin position="90"/>
        <end position="100"/>
    </location>
</feature>
<evidence type="ECO:0000256" key="1">
    <source>
        <dbReference type="SAM" id="MobiDB-lite"/>
    </source>
</evidence>
<name>A0A484FYI5_COLOR</name>
<dbReference type="Proteomes" id="UP000014480">
    <property type="component" value="Unassembled WGS sequence"/>
</dbReference>
<keyword evidence="3" id="KW-1185">Reference proteome</keyword>
<accession>A0A484FYI5</accession>
<proteinExistence type="predicted"/>
<dbReference type="EMBL" id="AMCV02000009">
    <property type="protein sequence ID" value="TDZ22942.1"/>
    <property type="molecule type" value="Genomic_DNA"/>
</dbReference>
<evidence type="ECO:0000313" key="3">
    <source>
        <dbReference type="Proteomes" id="UP000014480"/>
    </source>
</evidence>
<evidence type="ECO:0000313" key="2">
    <source>
        <dbReference type="EMBL" id="TDZ22942.1"/>
    </source>
</evidence>
<dbReference type="AlphaFoldDB" id="A0A484FYI5"/>
<feature type="compositionally biased region" description="Basic and acidic residues" evidence="1">
    <location>
        <begin position="101"/>
        <end position="114"/>
    </location>
</feature>
<gene>
    <name evidence="2" type="ORF">Cob_v004233</name>
</gene>
<comment type="caution">
    <text evidence="2">The sequence shown here is derived from an EMBL/GenBank/DDBJ whole genome shotgun (WGS) entry which is preliminary data.</text>
</comment>
<reference evidence="3" key="1">
    <citation type="journal article" date="2013" name="New Phytol.">
        <title>Comparative genomic and transcriptomic analyses reveal the hemibiotrophic stage shift of Colletotrichum fungi.</title>
        <authorList>
            <person name="Gan P."/>
            <person name="Ikeda K."/>
            <person name="Irieda H."/>
            <person name="Narusaka M."/>
            <person name="O'Connell R.J."/>
            <person name="Narusaka Y."/>
            <person name="Takano Y."/>
            <person name="Kubo Y."/>
            <person name="Shirasu K."/>
        </authorList>
    </citation>
    <scope>NUCLEOTIDE SEQUENCE [LARGE SCALE GENOMIC DNA]</scope>
    <source>
        <strain evidence="3">104-T / ATCC 96160 / CBS 514.97 / LARS 414 / MAFF 240422</strain>
    </source>
</reference>
<reference evidence="3" key="2">
    <citation type="journal article" date="2019" name="Mol. Plant Microbe Interact.">
        <title>Genome sequence resources for four phytopathogenic fungi from the Colletotrichum orbiculare species complex.</title>
        <authorList>
            <person name="Gan P."/>
            <person name="Tsushima A."/>
            <person name="Narusaka M."/>
            <person name="Narusaka Y."/>
            <person name="Takano Y."/>
            <person name="Kubo Y."/>
            <person name="Shirasu K."/>
        </authorList>
    </citation>
    <scope>GENOME REANNOTATION</scope>
    <source>
        <strain evidence="3">104-T / ATCC 96160 / CBS 514.97 / LARS 414 / MAFF 240422</strain>
    </source>
</reference>
<feature type="region of interest" description="Disordered" evidence="1">
    <location>
        <begin position="85"/>
        <end position="114"/>
    </location>
</feature>
<organism evidence="2 3">
    <name type="scientific">Colletotrichum orbiculare (strain 104-T / ATCC 96160 / CBS 514.97 / LARS 414 / MAFF 240422)</name>
    <name type="common">Cucumber anthracnose fungus</name>
    <name type="synonym">Colletotrichum lagenarium</name>
    <dbReference type="NCBI Taxonomy" id="1213857"/>
    <lineage>
        <taxon>Eukaryota</taxon>
        <taxon>Fungi</taxon>
        <taxon>Dikarya</taxon>
        <taxon>Ascomycota</taxon>
        <taxon>Pezizomycotina</taxon>
        <taxon>Sordariomycetes</taxon>
        <taxon>Hypocreomycetidae</taxon>
        <taxon>Glomerellales</taxon>
        <taxon>Glomerellaceae</taxon>
        <taxon>Colletotrichum</taxon>
        <taxon>Colletotrichum orbiculare species complex</taxon>
    </lineage>
</organism>
<protein>
    <submittedName>
        <fullName evidence="2">Uncharacterized protein</fullName>
    </submittedName>
</protein>